<reference evidence="10 11" key="1">
    <citation type="journal article" date="2014" name="Int. J. Syst. Evol. Microbiol.">
        <title>Complete genome sequence of Corynebacterium casei LMG S-19264T (=DSM 44701T), isolated from a smear-ripened cheese.</title>
        <authorList>
            <consortium name="US DOE Joint Genome Institute (JGI-PGF)"/>
            <person name="Walter F."/>
            <person name="Albersmeier A."/>
            <person name="Kalinowski J."/>
            <person name="Ruckert C."/>
        </authorList>
    </citation>
    <scope>NUCLEOTIDE SEQUENCE [LARGE SCALE GENOMIC DNA]</scope>
    <source>
        <strain evidence="10 11">CGMCC 1.12976</strain>
    </source>
</reference>
<dbReference type="GO" id="GO:0008240">
    <property type="term" value="F:tripeptidyl-peptidase activity"/>
    <property type="evidence" value="ECO:0007669"/>
    <property type="project" value="TreeGrafter"/>
</dbReference>
<evidence type="ECO:0000259" key="9">
    <source>
        <dbReference type="PROSITE" id="PS51695"/>
    </source>
</evidence>
<evidence type="ECO:0000256" key="7">
    <source>
        <dbReference type="ARBA" id="ARBA00023145"/>
    </source>
</evidence>
<comment type="cofactor">
    <cofactor evidence="1">
        <name>Ca(2+)</name>
        <dbReference type="ChEBI" id="CHEBI:29108"/>
    </cofactor>
</comment>
<name>A0A917EV36_9MICO</name>
<dbReference type="PANTHER" id="PTHR14218">
    <property type="entry name" value="PROTEASE S8 TRIPEPTIDYL PEPTIDASE I CLN2"/>
    <property type="match status" value="1"/>
</dbReference>
<evidence type="ECO:0000256" key="1">
    <source>
        <dbReference type="ARBA" id="ARBA00001913"/>
    </source>
</evidence>
<keyword evidence="7" id="KW-0865">Zymogen</keyword>
<evidence type="ECO:0000313" key="10">
    <source>
        <dbReference type="EMBL" id="GGF16376.1"/>
    </source>
</evidence>
<accession>A0A917EV36</accession>
<keyword evidence="3" id="KW-0479">Metal-binding</keyword>
<dbReference type="SMART" id="SM00944">
    <property type="entry name" value="Pro-kuma_activ"/>
    <property type="match status" value="1"/>
</dbReference>
<feature type="compositionally biased region" description="Low complexity" evidence="8">
    <location>
        <begin position="534"/>
        <end position="546"/>
    </location>
</feature>
<proteinExistence type="predicted"/>
<dbReference type="PROSITE" id="PS51695">
    <property type="entry name" value="SEDOLISIN"/>
    <property type="match status" value="1"/>
</dbReference>
<dbReference type="Proteomes" id="UP000598775">
    <property type="component" value="Unassembled WGS sequence"/>
</dbReference>
<evidence type="ECO:0000256" key="2">
    <source>
        <dbReference type="ARBA" id="ARBA00022670"/>
    </source>
</evidence>
<evidence type="ECO:0000256" key="3">
    <source>
        <dbReference type="ARBA" id="ARBA00022723"/>
    </source>
</evidence>
<evidence type="ECO:0000256" key="4">
    <source>
        <dbReference type="ARBA" id="ARBA00022801"/>
    </source>
</evidence>
<keyword evidence="11" id="KW-1185">Reference proteome</keyword>
<dbReference type="PANTHER" id="PTHR14218:SF15">
    <property type="entry name" value="TRIPEPTIDYL-PEPTIDASE 1"/>
    <property type="match status" value="1"/>
</dbReference>
<dbReference type="GO" id="GO:0004252">
    <property type="term" value="F:serine-type endopeptidase activity"/>
    <property type="evidence" value="ECO:0007669"/>
    <property type="project" value="InterPro"/>
</dbReference>
<dbReference type="EMBL" id="BMGP01000001">
    <property type="protein sequence ID" value="GGF16376.1"/>
    <property type="molecule type" value="Genomic_DNA"/>
</dbReference>
<feature type="compositionally biased region" description="Polar residues" evidence="8">
    <location>
        <begin position="547"/>
        <end position="556"/>
    </location>
</feature>
<keyword evidence="2" id="KW-0645">Protease</keyword>
<dbReference type="InterPro" id="IPR030400">
    <property type="entry name" value="Sedolisin_dom"/>
</dbReference>
<feature type="region of interest" description="Disordered" evidence="8">
    <location>
        <begin position="1"/>
        <end position="32"/>
    </location>
</feature>
<keyword evidence="6" id="KW-0106">Calcium</keyword>
<gene>
    <name evidence="10" type="ORF">GCM10011399_07730</name>
</gene>
<dbReference type="RefSeq" id="WP_188673876.1">
    <property type="nucleotide sequence ID" value="NZ_BMGP01000001.1"/>
</dbReference>
<dbReference type="Gene3D" id="3.40.50.200">
    <property type="entry name" value="Peptidase S8/S53 domain"/>
    <property type="match status" value="1"/>
</dbReference>
<comment type="caution">
    <text evidence="10">The sequence shown here is derived from an EMBL/GenBank/DDBJ whole genome shotgun (WGS) entry which is preliminary data.</text>
</comment>
<feature type="region of interest" description="Disordered" evidence="8">
    <location>
        <begin position="534"/>
        <end position="565"/>
    </location>
</feature>
<keyword evidence="4" id="KW-0378">Hydrolase</keyword>
<dbReference type="SUPFAM" id="SSF54897">
    <property type="entry name" value="Protease propeptides/inhibitors"/>
    <property type="match status" value="1"/>
</dbReference>
<evidence type="ECO:0000313" key="11">
    <source>
        <dbReference type="Proteomes" id="UP000598775"/>
    </source>
</evidence>
<feature type="domain" description="Peptidase S53" evidence="9">
    <location>
        <begin position="181"/>
        <end position="524"/>
    </location>
</feature>
<dbReference type="InterPro" id="IPR015366">
    <property type="entry name" value="S53_propep"/>
</dbReference>
<dbReference type="InterPro" id="IPR050819">
    <property type="entry name" value="Tripeptidyl-peptidase_I"/>
</dbReference>
<dbReference type="GO" id="GO:0046872">
    <property type="term" value="F:metal ion binding"/>
    <property type="evidence" value="ECO:0007669"/>
    <property type="project" value="UniProtKB-KW"/>
</dbReference>
<dbReference type="InterPro" id="IPR036852">
    <property type="entry name" value="Peptidase_S8/S53_dom_sf"/>
</dbReference>
<dbReference type="GO" id="GO:0006508">
    <property type="term" value="P:proteolysis"/>
    <property type="evidence" value="ECO:0007669"/>
    <property type="project" value="UniProtKB-KW"/>
</dbReference>
<evidence type="ECO:0000256" key="8">
    <source>
        <dbReference type="SAM" id="MobiDB-lite"/>
    </source>
</evidence>
<protein>
    <submittedName>
        <fullName evidence="10">Kumamolisin</fullName>
    </submittedName>
</protein>
<keyword evidence="5" id="KW-0720">Serine protease</keyword>
<sequence>MTESHESNQPLELVPLPGSERQPAPGVRPAAHPLARETAVEATLVLRRAGAADPAALAGGDAAPLPPAEFAARFGASAADVELVTSTLAGLGLTIIETDPASRRVRVSGPVSTIDRVFGTALEAASSEGADGSRVTHRHRAGSLSIPAVLAGVVTAVLGLDDRPQARAQFRVAEAHATSVSYTPVQLGEIYDFPAGTDGAGQTVAIIELGGGFAESDLDAYFGGLSIQTPDVRAVGVDGAVNEPGKDAQGADGEVLLDIEVVGGLSPRASILVYFAPNTDAGFLDAVATAAHATPTPAAISISWGQSEDEWTAQARTALDDALLDAAALGITVTAAAGDNGSSDSAAGGANHADFPASSPHALACGGTRLEASGTKVTSETVWNNGVGNGATGGGVSDVFALPAWQRSAGVPASPTRGGGRGVPDVAANADPQTGYEVLVDGKRAVYGGTSAVAPLWAALVARLVQSLGSPLGLLQPKLYELSSGLRDVTVGNNGAFAAGPGWDACTGLGVPSGTALLAALKASHPAASSLSAEASLPSEASRPSATSRASGNSLASPGRPVVQSADLADELRSIRAIGEDR</sequence>
<dbReference type="CDD" id="cd11377">
    <property type="entry name" value="Pro-peptidase_S53"/>
    <property type="match status" value="1"/>
</dbReference>
<dbReference type="Pfam" id="PF09286">
    <property type="entry name" value="Pro-kuma_activ"/>
    <property type="match status" value="1"/>
</dbReference>
<dbReference type="SUPFAM" id="SSF52743">
    <property type="entry name" value="Subtilisin-like"/>
    <property type="match status" value="1"/>
</dbReference>
<evidence type="ECO:0000256" key="6">
    <source>
        <dbReference type="ARBA" id="ARBA00022837"/>
    </source>
</evidence>
<dbReference type="CDD" id="cd04056">
    <property type="entry name" value="Peptidases_S53"/>
    <property type="match status" value="1"/>
</dbReference>
<dbReference type="AlphaFoldDB" id="A0A917EV36"/>
<evidence type="ECO:0000256" key="5">
    <source>
        <dbReference type="ARBA" id="ARBA00022825"/>
    </source>
</evidence>
<organism evidence="10 11">
    <name type="scientific">Subtercola lobariae</name>
    <dbReference type="NCBI Taxonomy" id="1588641"/>
    <lineage>
        <taxon>Bacteria</taxon>
        <taxon>Bacillati</taxon>
        <taxon>Actinomycetota</taxon>
        <taxon>Actinomycetes</taxon>
        <taxon>Micrococcales</taxon>
        <taxon>Microbacteriaceae</taxon>
        <taxon>Subtercola</taxon>
    </lineage>
</organism>